<feature type="transmembrane region" description="Helical" evidence="5">
    <location>
        <begin position="65"/>
        <end position="90"/>
    </location>
</feature>
<feature type="transmembrane region" description="Helical" evidence="5">
    <location>
        <begin position="140"/>
        <end position="161"/>
    </location>
</feature>
<dbReference type="Gene3D" id="1.10.287.1260">
    <property type="match status" value="1"/>
</dbReference>
<organism evidence="7 9">
    <name type="scientific">Candidatus Aramenus sulfurataquae</name>
    <dbReference type="NCBI Taxonomy" id="1326980"/>
    <lineage>
        <taxon>Archaea</taxon>
        <taxon>Thermoproteota</taxon>
        <taxon>Thermoprotei</taxon>
        <taxon>Sulfolobales</taxon>
        <taxon>Sulfolobaceae</taxon>
        <taxon>Candidatus Aramenus</taxon>
    </lineage>
</organism>
<dbReference type="InterPro" id="IPR045275">
    <property type="entry name" value="MscS_archaea/bacteria_type"/>
</dbReference>
<keyword evidence="2 5" id="KW-0812">Transmembrane</keyword>
<evidence type="ECO:0000256" key="5">
    <source>
        <dbReference type="SAM" id="Phobius"/>
    </source>
</evidence>
<dbReference type="InterPro" id="IPR010920">
    <property type="entry name" value="LSM_dom_sf"/>
</dbReference>
<accession>W7L562</accession>
<evidence type="ECO:0000256" key="4">
    <source>
        <dbReference type="ARBA" id="ARBA00023136"/>
    </source>
</evidence>
<evidence type="ECO:0000313" key="9">
    <source>
        <dbReference type="Proteomes" id="UP000054284"/>
    </source>
</evidence>
<dbReference type="AlphaFoldDB" id="W7L562"/>
<dbReference type="InterPro" id="IPR023408">
    <property type="entry name" value="MscS_beta-dom_sf"/>
</dbReference>
<dbReference type="Pfam" id="PF00924">
    <property type="entry name" value="MS_channel_2nd"/>
    <property type="match status" value="1"/>
</dbReference>
<keyword evidence="9" id="KW-1185">Reference proteome</keyword>
<evidence type="ECO:0000256" key="3">
    <source>
        <dbReference type="ARBA" id="ARBA00022989"/>
    </source>
</evidence>
<dbReference type="InterPro" id="IPR006685">
    <property type="entry name" value="MscS_channel_2nd"/>
</dbReference>
<comment type="caution">
    <text evidence="7">The sequence shown here is derived from an EMBL/GenBank/DDBJ whole genome shotgun (WGS) entry which is preliminary data.</text>
</comment>
<proteinExistence type="predicted"/>
<gene>
    <name evidence="7" type="ORF">ASUL_07949</name>
    <name evidence="8" type="ORF">TQ35_007820</name>
</gene>
<name>W7L562_9CREN</name>
<evidence type="ECO:0000313" key="8">
    <source>
        <dbReference type="EMBL" id="MCL7344464.1"/>
    </source>
</evidence>
<feature type="transmembrane region" description="Helical" evidence="5">
    <location>
        <begin position="111"/>
        <end position="134"/>
    </location>
</feature>
<sequence>MKDEEITSRDQIVKKIGESTGRLIVLIVVYVIVAAIINNFVFPLISTISFSASSVQFSGKGVYQYAPYVNILLALLFGYFILQAFVNVVYWNLRLKYDHPTAASMRSVFRIIGVGALVAAIAGAVGGAASGVALGGFLGIVIGFASQQVIGQALAGLFVLLSRPFTIKDHVGVQGEDGTVEEITTLFTYIKKADNTMAILPNNMVMGSKVYLYPKQQTQGAQQGQK</sequence>
<dbReference type="EMBL" id="JZWS02000009">
    <property type="protein sequence ID" value="MCL7344464.1"/>
    <property type="molecule type" value="Genomic_DNA"/>
</dbReference>
<reference evidence="7 9" key="1">
    <citation type="journal article" date="2014" name="Genome Announc.">
        <title>Draft Genome Sequence of the Sulfolobales Archaeon AZ1, Obtained through Metagenomic Analysis of a Mexican Hot Spring.</title>
        <authorList>
            <person name="Servin-Garciduenas L.E."/>
            <person name="Martinez-Romero E."/>
        </authorList>
    </citation>
    <scope>NUCLEOTIDE SEQUENCE [LARGE SCALE GENOMIC DNA]</scope>
    <source>
        <strain evidence="7">AZ1-illumnia</strain>
    </source>
</reference>
<evidence type="ECO:0000256" key="1">
    <source>
        <dbReference type="ARBA" id="ARBA00004370"/>
    </source>
</evidence>
<feature type="transmembrane region" description="Helical" evidence="5">
    <location>
        <begin position="21"/>
        <end position="45"/>
    </location>
</feature>
<dbReference type="PANTHER" id="PTHR30221">
    <property type="entry name" value="SMALL-CONDUCTANCE MECHANOSENSITIVE CHANNEL"/>
    <property type="match status" value="1"/>
</dbReference>
<dbReference type="PATRIC" id="fig|1326980.6.peg.1583"/>
<dbReference type="Gene3D" id="2.30.30.60">
    <property type="match status" value="1"/>
</dbReference>
<dbReference type="PANTHER" id="PTHR30221:SF1">
    <property type="entry name" value="SMALL-CONDUCTANCE MECHANOSENSITIVE CHANNEL"/>
    <property type="match status" value="1"/>
</dbReference>
<evidence type="ECO:0000256" key="2">
    <source>
        <dbReference type="ARBA" id="ARBA00022692"/>
    </source>
</evidence>
<dbReference type="SUPFAM" id="SSF50182">
    <property type="entry name" value="Sm-like ribonucleoproteins"/>
    <property type="match status" value="1"/>
</dbReference>
<dbReference type="GO" id="GO:0008381">
    <property type="term" value="F:mechanosensitive monoatomic ion channel activity"/>
    <property type="evidence" value="ECO:0007669"/>
    <property type="project" value="InterPro"/>
</dbReference>
<dbReference type="GO" id="GO:0016020">
    <property type="term" value="C:membrane"/>
    <property type="evidence" value="ECO:0007669"/>
    <property type="project" value="UniProtKB-SubCell"/>
</dbReference>
<dbReference type="EMBL" id="ASRH01000008">
    <property type="protein sequence ID" value="EWG06734.1"/>
    <property type="molecule type" value="Genomic_DNA"/>
</dbReference>
<keyword evidence="4 5" id="KW-0472">Membrane</keyword>
<comment type="subcellular location">
    <subcellularLocation>
        <location evidence="1">Membrane</location>
    </subcellularLocation>
</comment>
<dbReference type="Proteomes" id="UP000054284">
    <property type="component" value="Unassembled WGS sequence"/>
</dbReference>
<evidence type="ECO:0000313" key="7">
    <source>
        <dbReference type="EMBL" id="EWG06734.1"/>
    </source>
</evidence>
<feature type="domain" description="Mechanosensitive ion channel MscS" evidence="6">
    <location>
        <begin position="150"/>
        <end position="209"/>
    </location>
</feature>
<keyword evidence="3 5" id="KW-1133">Transmembrane helix</keyword>
<protein>
    <submittedName>
        <fullName evidence="8">Mechanosensitive ion channel family protein</fullName>
    </submittedName>
    <submittedName>
        <fullName evidence="7">Small-conductance mechanosensitive channel-like protein</fullName>
    </submittedName>
</protein>
<reference evidence="8" key="2">
    <citation type="submission" date="2022-05" db="EMBL/GenBank/DDBJ databases">
        <title>Metagenome Sequencing of an Archaeal-Dominated Microbial Community from a Hot Spring at the Los Azufres Geothermal Field, Mexico.</title>
        <authorList>
            <person name="Marin-Paredes R."/>
            <person name="Martinez-Romero E."/>
            <person name="Servin-Garciduenas L.E."/>
        </authorList>
    </citation>
    <scope>NUCLEOTIDE SEQUENCE</scope>
    <source>
        <strain evidence="8">AZ1-454</strain>
    </source>
</reference>
<evidence type="ECO:0000259" key="6">
    <source>
        <dbReference type="Pfam" id="PF00924"/>
    </source>
</evidence>